<keyword evidence="2" id="KW-0812">Transmembrane</keyword>
<evidence type="ECO:0000256" key="1">
    <source>
        <dbReference type="SAM" id="MobiDB-lite"/>
    </source>
</evidence>
<dbReference type="EMBL" id="FNNO01000010">
    <property type="protein sequence ID" value="SDX18705.1"/>
    <property type="molecule type" value="Genomic_DNA"/>
</dbReference>
<reference evidence="3 4" key="1">
    <citation type="submission" date="2016-10" db="EMBL/GenBank/DDBJ databases">
        <authorList>
            <person name="Varghese N."/>
            <person name="Submissions S."/>
        </authorList>
    </citation>
    <scope>NUCLEOTIDE SEQUENCE [LARGE SCALE GENOMIC DNA]</scope>
    <source>
        <strain evidence="3 4">DSM 25353</strain>
    </source>
</reference>
<keyword evidence="2" id="KW-0472">Membrane</keyword>
<feature type="transmembrane region" description="Helical" evidence="2">
    <location>
        <begin position="6"/>
        <end position="25"/>
    </location>
</feature>
<feature type="compositionally biased region" description="Low complexity" evidence="1">
    <location>
        <begin position="39"/>
        <end position="58"/>
    </location>
</feature>
<dbReference type="Proteomes" id="UP000198711">
    <property type="component" value="Unassembled WGS sequence"/>
</dbReference>
<accession>A0A8X8II95</accession>
<evidence type="ECO:0008006" key="5">
    <source>
        <dbReference type="Google" id="ProtNLM"/>
    </source>
</evidence>
<keyword evidence="4" id="KW-1185">Reference proteome</keyword>
<proteinExistence type="predicted"/>
<dbReference type="AlphaFoldDB" id="A0A8X8II95"/>
<keyword evidence="2" id="KW-1133">Transmembrane helix</keyword>
<evidence type="ECO:0000313" key="3">
    <source>
        <dbReference type="EMBL" id="SDX18705.1"/>
    </source>
</evidence>
<feature type="region of interest" description="Disordered" evidence="1">
    <location>
        <begin position="36"/>
        <end position="76"/>
    </location>
</feature>
<name>A0A8X8II95_9BACT</name>
<comment type="caution">
    <text evidence="3">The sequence shown here is derived from an EMBL/GenBank/DDBJ whole genome shotgun (WGS) entry which is preliminary data.</text>
</comment>
<evidence type="ECO:0000313" key="4">
    <source>
        <dbReference type="Proteomes" id="UP000198711"/>
    </source>
</evidence>
<evidence type="ECO:0000256" key="2">
    <source>
        <dbReference type="SAM" id="Phobius"/>
    </source>
</evidence>
<organism evidence="3 4">
    <name type="scientific">Hydrobacter penzbergensis</name>
    <dbReference type="NCBI Taxonomy" id="1235997"/>
    <lineage>
        <taxon>Bacteria</taxon>
        <taxon>Pseudomonadati</taxon>
        <taxon>Bacteroidota</taxon>
        <taxon>Chitinophagia</taxon>
        <taxon>Chitinophagales</taxon>
        <taxon>Chitinophagaceae</taxon>
        <taxon>Hydrobacter</taxon>
    </lineage>
</organism>
<dbReference type="RefSeq" id="WP_092724328.1">
    <property type="nucleotide sequence ID" value="NZ_FNNO01000010.1"/>
</dbReference>
<sequence length="76" mass="8938">MFKILVYGFIIYIVYRFIFDFAIPVSKASTQVREKLQEMQRQQQEAARQQQAQGQQRASSSKPSVGEDYIEFEEVK</sequence>
<gene>
    <name evidence="3" type="ORF">SAMN05444410_11084</name>
</gene>
<protein>
    <recommendedName>
        <fullName evidence="5">DUF4834 family protein</fullName>
    </recommendedName>
</protein>